<dbReference type="SUPFAM" id="SSF54534">
    <property type="entry name" value="FKBP-like"/>
    <property type="match status" value="1"/>
</dbReference>
<dbReference type="PROSITE" id="PS50198">
    <property type="entry name" value="PPIC_PPIASE_2"/>
    <property type="match status" value="1"/>
</dbReference>
<dbReference type="RefSeq" id="WP_034290809.1">
    <property type="nucleotide sequence ID" value="NZ_CP091519.2"/>
</dbReference>
<dbReference type="Proteomes" id="UP000254209">
    <property type="component" value="Unassembled WGS sequence"/>
</dbReference>
<dbReference type="InterPro" id="IPR046357">
    <property type="entry name" value="PPIase_dom_sf"/>
</dbReference>
<dbReference type="Gene3D" id="1.10.8.1040">
    <property type="match status" value="1"/>
</dbReference>
<keyword evidence="4 8" id="KW-0732">Signal</keyword>
<sequence length="292" mass="32462">MKKQNKVMLAAVWLALSGSLSAATVVTVNGVKIDSSDVERRAQNVQTNSNGQVSDGPQLRQYITNELITEQLVVQEAKRLKLDKSDDYKNAEAEALKQIKEKGLDKQPNFKQNWADYQNGLLMMAYANHLIKQKPVTEQQVQAQYNQIKSRYHNTDEVQLGEIVTNKAADAEAAIKELNSKKKFADVAKKYSMSPNTKNQGGIVPDYVSVVDLKDANTLVHQAVSGLSKGQFTKTPLKDGDVNLILYINDKRKISVPEFAKMKEQLTRGMEDEVLSQAIDTLGKNAKIVPAK</sequence>
<dbReference type="EC" id="5.2.1.8" evidence="3"/>
<dbReference type="Gene3D" id="3.10.50.40">
    <property type="match status" value="1"/>
</dbReference>
<feature type="signal peptide" evidence="8">
    <location>
        <begin position="1"/>
        <end position="22"/>
    </location>
</feature>
<feature type="domain" description="PpiC" evidence="9">
    <location>
        <begin position="138"/>
        <end position="250"/>
    </location>
</feature>
<keyword evidence="11" id="KW-1185">Reference proteome</keyword>
<evidence type="ECO:0000256" key="7">
    <source>
        <dbReference type="PROSITE-ProRule" id="PRU00278"/>
    </source>
</evidence>
<dbReference type="InterPro" id="IPR050245">
    <property type="entry name" value="PrsA_foldase"/>
</dbReference>
<evidence type="ECO:0000256" key="8">
    <source>
        <dbReference type="SAM" id="SignalP"/>
    </source>
</evidence>
<dbReference type="PANTHER" id="PTHR47245">
    <property type="entry name" value="PEPTIDYLPROLYL ISOMERASE"/>
    <property type="match status" value="1"/>
</dbReference>
<dbReference type="Pfam" id="PF13623">
    <property type="entry name" value="SurA_N_2"/>
    <property type="match status" value="1"/>
</dbReference>
<evidence type="ECO:0000313" key="11">
    <source>
        <dbReference type="Proteomes" id="UP000254209"/>
    </source>
</evidence>
<dbReference type="STRING" id="1120980.GCA_000745955_00254"/>
<dbReference type="InterPro" id="IPR027304">
    <property type="entry name" value="Trigger_fact/SurA_dom_sf"/>
</dbReference>
<evidence type="ECO:0000256" key="4">
    <source>
        <dbReference type="ARBA" id="ARBA00022729"/>
    </source>
</evidence>
<reference evidence="10 11" key="1">
    <citation type="submission" date="2018-06" db="EMBL/GenBank/DDBJ databases">
        <authorList>
            <consortium name="Pathogen Informatics"/>
            <person name="Doyle S."/>
        </authorList>
    </citation>
    <scope>NUCLEOTIDE SEQUENCE [LARGE SCALE GENOMIC DNA]</scope>
    <source>
        <strain evidence="10 11">NCTC10283</strain>
    </source>
</reference>
<dbReference type="SUPFAM" id="SSF109998">
    <property type="entry name" value="Triger factor/SurA peptide-binding domain-like"/>
    <property type="match status" value="1"/>
</dbReference>
<evidence type="ECO:0000256" key="3">
    <source>
        <dbReference type="ARBA" id="ARBA00013194"/>
    </source>
</evidence>
<name>A0A376BV40_9NEIS</name>
<evidence type="ECO:0000256" key="6">
    <source>
        <dbReference type="ARBA" id="ARBA00023235"/>
    </source>
</evidence>
<organism evidence="10 11">
    <name type="scientific">Alysiella crassa</name>
    <dbReference type="NCBI Taxonomy" id="153491"/>
    <lineage>
        <taxon>Bacteria</taxon>
        <taxon>Pseudomonadati</taxon>
        <taxon>Pseudomonadota</taxon>
        <taxon>Betaproteobacteria</taxon>
        <taxon>Neisseriales</taxon>
        <taxon>Neisseriaceae</taxon>
        <taxon>Alysiella</taxon>
    </lineage>
</organism>
<proteinExistence type="inferred from homology"/>
<dbReference type="Pfam" id="PF13145">
    <property type="entry name" value="Rotamase_2"/>
    <property type="match status" value="1"/>
</dbReference>
<dbReference type="InterPro" id="IPR000297">
    <property type="entry name" value="PPIase_PpiC"/>
</dbReference>
<accession>A0A376BV40</accession>
<keyword evidence="5 7" id="KW-0697">Rotamase</keyword>
<comment type="similarity">
    <text evidence="2">Belongs to the PpiC/parvulin rotamase family.</text>
</comment>
<dbReference type="EMBL" id="UFSO01000003">
    <property type="protein sequence ID" value="SSY80857.1"/>
    <property type="molecule type" value="Genomic_DNA"/>
</dbReference>
<dbReference type="OrthoDB" id="8605856at2"/>
<evidence type="ECO:0000256" key="2">
    <source>
        <dbReference type="ARBA" id="ARBA00007656"/>
    </source>
</evidence>
<protein>
    <recommendedName>
        <fullName evidence="3">peptidylprolyl isomerase</fullName>
        <ecNumber evidence="3">5.2.1.8</ecNumber>
    </recommendedName>
</protein>
<feature type="chain" id="PRO_5016845032" description="peptidylprolyl isomerase" evidence="8">
    <location>
        <begin position="23"/>
        <end position="292"/>
    </location>
</feature>
<gene>
    <name evidence="10" type="primary">cbf2</name>
    <name evidence="10" type="ORF">NCTC10283_02419</name>
</gene>
<keyword evidence="6 7" id="KW-0413">Isomerase</keyword>
<evidence type="ECO:0000256" key="1">
    <source>
        <dbReference type="ARBA" id="ARBA00000971"/>
    </source>
</evidence>
<evidence type="ECO:0000313" key="10">
    <source>
        <dbReference type="EMBL" id="SSY80857.1"/>
    </source>
</evidence>
<evidence type="ECO:0000259" key="9">
    <source>
        <dbReference type="PROSITE" id="PS50198"/>
    </source>
</evidence>
<dbReference type="AlphaFoldDB" id="A0A376BV40"/>
<dbReference type="GO" id="GO:0003755">
    <property type="term" value="F:peptidyl-prolyl cis-trans isomerase activity"/>
    <property type="evidence" value="ECO:0007669"/>
    <property type="project" value="UniProtKB-KW"/>
</dbReference>
<evidence type="ECO:0000256" key="5">
    <source>
        <dbReference type="ARBA" id="ARBA00023110"/>
    </source>
</evidence>
<comment type="catalytic activity">
    <reaction evidence="1">
        <text>[protein]-peptidylproline (omega=180) = [protein]-peptidylproline (omega=0)</text>
        <dbReference type="Rhea" id="RHEA:16237"/>
        <dbReference type="Rhea" id="RHEA-COMP:10747"/>
        <dbReference type="Rhea" id="RHEA-COMP:10748"/>
        <dbReference type="ChEBI" id="CHEBI:83833"/>
        <dbReference type="ChEBI" id="CHEBI:83834"/>
        <dbReference type="EC" id="5.2.1.8"/>
    </reaction>
</comment>
<dbReference type="PANTHER" id="PTHR47245:SF1">
    <property type="entry name" value="FOLDASE PROTEIN PRSA"/>
    <property type="match status" value="1"/>
</dbReference>